<dbReference type="Gene3D" id="3.40.50.2000">
    <property type="entry name" value="Glycogen Phosphorylase B"/>
    <property type="match status" value="2"/>
</dbReference>
<dbReference type="SUPFAM" id="SSF53756">
    <property type="entry name" value="UDP-Glycosyltransferase/glycogen phosphorylase"/>
    <property type="match status" value="1"/>
</dbReference>
<keyword evidence="1" id="KW-0808">Transferase</keyword>
<proteinExistence type="predicted"/>
<organism evidence="3 4">
    <name type="scientific">Zobellia barbeyronii</name>
    <dbReference type="NCBI Taxonomy" id="2748009"/>
    <lineage>
        <taxon>Bacteria</taxon>
        <taxon>Pseudomonadati</taxon>
        <taxon>Bacteroidota</taxon>
        <taxon>Flavobacteriia</taxon>
        <taxon>Flavobacteriales</taxon>
        <taxon>Flavobacteriaceae</taxon>
        <taxon>Zobellia</taxon>
    </lineage>
</organism>
<feature type="domain" description="Glycosyl transferase family 1" evidence="2">
    <location>
        <begin position="194"/>
        <end position="319"/>
    </location>
</feature>
<evidence type="ECO:0000313" key="4">
    <source>
        <dbReference type="Proteomes" id="UP000740413"/>
    </source>
</evidence>
<comment type="caution">
    <text evidence="3">The sequence shown here is derived from an EMBL/GenBank/DDBJ whole genome shotgun (WGS) entry which is preliminary data.</text>
</comment>
<keyword evidence="4" id="KW-1185">Reference proteome</keyword>
<dbReference type="RefSeq" id="WP_214610043.1">
    <property type="nucleotide sequence ID" value="NZ_JACATN010000001.1"/>
</dbReference>
<sequence length="394" mass="43953">MKIIILSHPLFFGSKSMPRFASYLSEGMQKLGHSVEVVRPKPYLSKLPLKGAAKKWIGYIDQYVIFSLSLFFQTRFTSQKNLYVLSDQALGLWAPIISNKAHVVHCHDFLAFKSAKGEVSANPVGATGKLYQKMIYNGFSKAENFISVSKNTMLELEDLLPKKPQISTYVYNGLNSLFEVGSQITARENLTKFLNASMANGYFLHVGGNQFYKNRIGLIKIYNYWRDISALKIPLVLIGSAPDERTQKEYANSKYKNDIIFSSGLSDDMVKQAYQGASVFVFPSLAEGFGWPIAEAMACGCPVVTTNSAPMNEVGGEAAVYIENVNKFDNLDSWAKSASNIIESFLSKGEEELKNAKQKGVENALRFDSTKTIAEINDIYTKVYNLKHGQHENS</sequence>
<dbReference type="Pfam" id="PF00534">
    <property type="entry name" value="Glycos_transf_1"/>
    <property type="match status" value="1"/>
</dbReference>
<evidence type="ECO:0000313" key="3">
    <source>
        <dbReference type="EMBL" id="MBT2159750.1"/>
    </source>
</evidence>
<reference evidence="4" key="2">
    <citation type="submission" date="2023-07" db="EMBL/GenBank/DDBJ databases">
        <title>Zobellia barbeyronii sp. nov., a new marine flavobacterium, isolated from green and red algae.</title>
        <authorList>
            <person name="Nedashkovskaya O.I."/>
            <person name="Otstavnykh N."/>
            <person name="Zhukova N."/>
            <person name="Guzev K."/>
            <person name="Chausova V."/>
            <person name="Tekutyeva L."/>
            <person name="Mikhailov V."/>
            <person name="Isaeva M."/>
        </authorList>
    </citation>
    <scope>NUCLEOTIDE SEQUENCE [LARGE SCALE GENOMIC DNA]</scope>
    <source>
        <strain evidence="4">KMM 6746</strain>
    </source>
</reference>
<evidence type="ECO:0000259" key="2">
    <source>
        <dbReference type="Pfam" id="PF00534"/>
    </source>
</evidence>
<evidence type="ECO:0000256" key="1">
    <source>
        <dbReference type="ARBA" id="ARBA00022679"/>
    </source>
</evidence>
<accession>A0ABS5W8I8</accession>
<dbReference type="Proteomes" id="UP000740413">
    <property type="component" value="Unassembled WGS sequence"/>
</dbReference>
<name>A0ABS5W8I8_9FLAO</name>
<dbReference type="InterPro" id="IPR001296">
    <property type="entry name" value="Glyco_trans_1"/>
</dbReference>
<dbReference type="EMBL" id="JACATN010000001">
    <property type="protein sequence ID" value="MBT2159750.1"/>
    <property type="molecule type" value="Genomic_DNA"/>
</dbReference>
<gene>
    <name evidence="3" type="ORF">HW347_00655</name>
</gene>
<reference evidence="3 4" key="1">
    <citation type="submission" date="2020-06" db="EMBL/GenBank/DDBJ databases">
        <authorList>
            <person name="Isaeva M.P."/>
            <person name="Chernysheva N.Y."/>
        </authorList>
    </citation>
    <scope>NUCLEOTIDE SEQUENCE [LARGE SCALE GENOMIC DNA]</scope>
    <source>
        <strain evidence="3 4">KMM 6746</strain>
    </source>
</reference>
<dbReference type="PANTHER" id="PTHR46401">
    <property type="entry name" value="GLYCOSYLTRANSFERASE WBBK-RELATED"/>
    <property type="match status" value="1"/>
</dbReference>
<protein>
    <submittedName>
        <fullName evidence="3">Glycosyltransferase</fullName>
    </submittedName>
</protein>
<dbReference type="PANTHER" id="PTHR46401:SF2">
    <property type="entry name" value="GLYCOSYLTRANSFERASE WBBK-RELATED"/>
    <property type="match status" value="1"/>
</dbReference>